<dbReference type="AlphaFoldDB" id="R4K5N9"/>
<feature type="signal peptide" evidence="9">
    <location>
        <begin position="1"/>
        <end position="20"/>
    </location>
</feature>
<dbReference type="Proteomes" id="UP000013523">
    <property type="component" value="Chromosome"/>
</dbReference>
<dbReference type="RefSeq" id="WP_015616755.1">
    <property type="nucleotide sequence ID" value="NC_021182.1"/>
</dbReference>
<feature type="chain" id="PRO_5039624651" evidence="9">
    <location>
        <begin position="21"/>
        <end position="337"/>
    </location>
</feature>
<sequence>MKKISGILLATILVFGATFTGCSSGSGSKAQATSSSKIESVRIGTNRALGTVTPYVGKDNGTFEKAGIKPEIVDFQDGTTLMQAFATGKLDIAYVGIAPVATWQEKGVGLKVVASANGGGHVLLTREDTGINSIKDLKGKKIGDTNPGSVVDTLLRARILKEKAGLDPSKDTKIITGLAPADMPTALMVTKEVDAVITWEPFATQAESKFKGVKVLYDAGAEWKKENNGKSFYPVNVVIASQSFIDKHPDVLKKFLSANKETVDFINNQPDKANDVIAKELKLDKSIVSKARQRLDYTWQVDTSSTLQTLKWTNELGYLKSVPSKDKLFDLKYLPKK</sequence>
<dbReference type="InterPro" id="IPR001638">
    <property type="entry name" value="Solute-binding_3/MltF_N"/>
</dbReference>
<comment type="similarity">
    <text evidence="3">Belongs to the bacterial solute-binding protein SsuA/TauA family.</text>
</comment>
<dbReference type="PANTHER" id="PTHR30024:SF47">
    <property type="entry name" value="TAURINE-BINDING PERIPLASMIC PROTEIN"/>
    <property type="match status" value="1"/>
</dbReference>
<evidence type="ECO:0000256" key="3">
    <source>
        <dbReference type="ARBA" id="ARBA00010742"/>
    </source>
</evidence>
<evidence type="ECO:0000313" key="12">
    <source>
        <dbReference type="Proteomes" id="UP000013523"/>
    </source>
</evidence>
<dbReference type="STRING" id="86416.Clopa_3692"/>
<dbReference type="PATRIC" id="fig|86416.3.peg.3693"/>
<evidence type="ECO:0000256" key="1">
    <source>
        <dbReference type="ARBA" id="ARBA00004418"/>
    </source>
</evidence>
<dbReference type="Gene3D" id="3.40.190.10">
    <property type="entry name" value="Periplasmic binding protein-like II"/>
    <property type="match status" value="2"/>
</dbReference>
<dbReference type="PROSITE" id="PS51257">
    <property type="entry name" value="PROKAR_LIPOPROTEIN"/>
    <property type="match status" value="1"/>
</dbReference>
<dbReference type="GO" id="GO:0005886">
    <property type="term" value="C:plasma membrane"/>
    <property type="evidence" value="ECO:0007669"/>
    <property type="project" value="UniProtKB-SubCell"/>
</dbReference>
<evidence type="ECO:0000256" key="7">
    <source>
        <dbReference type="ARBA" id="ARBA00022729"/>
    </source>
</evidence>
<protein>
    <submittedName>
        <fullName evidence="11">ABC-type nitrate/sulfonate/bicarbonate transport system, periplasmic component</fullName>
    </submittedName>
</protein>
<accession>R4K5N9</accession>
<dbReference type="OrthoDB" id="9814375at2"/>
<feature type="domain" description="Solute-binding protein family 3/N-terminal" evidence="10">
    <location>
        <begin position="40"/>
        <end position="284"/>
    </location>
</feature>
<name>R4K5N9_CLOPA</name>
<keyword evidence="6" id="KW-0997">Cell inner membrane</keyword>
<dbReference type="CDD" id="cd13553">
    <property type="entry name" value="PBP2_NrtA_CpmA_like"/>
    <property type="match status" value="1"/>
</dbReference>
<dbReference type="Pfam" id="PF13379">
    <property type="entry name" value="NMT1_2"/>
    <property type="match status" value="1"/>
</dbReference>
<evidence type="ECO:0000256" key="6">
    <source>
        <dbReference type="ARBA" id="ARBA00022519"/>
    </source>
</evidence>
<evidence type="ECO:0000256" key="5">
    <source>
        <dbReference type="ARBA" id="ARBA00022475"/>
    </source>
</evidence>
<proteinExistence type="inferred from homology"/>
<dbReference type="GO" id="GO:0042597">
    <property type="term" value="C:periplasmic space"/>
    <property type="evidence" value="ECO:0007669"/>
    <property type="project" value="UniProtKB-SubCell"/>
</dbReference>
<keyword evidence="7 9" id="KW-0732">Signal</keyword>
<gene>
    <name evidence="11" type="ORF">Clopa_3692</name>
</gene>
<dbReference type="HOGENOM" id="CLU_028871_10_0_9"/>
<keyword evidence="5" id="KW-1003">Cell membrane</keyword>
<dbReference type="SUPFAM" id="SSF53850">
    <property type="entry name" value="Periplasmic binding protein-like II"/>
    <property type="match status" value="1"/>
</dbReference>
<dbReference type="SMART" id="SM00062">
    <property type="entry name" value="PBPb"/>
    <property type="match status" value="1"/>
</dbReference>
<dbReference type="KEGG" id="cpas:Clopa_3692"/>
<comment type="subcellular location">
    <subcellularLocation>
        <location evidence="2">Cell inner membrane</location>
    </subcellularLocation>
    <subcellularLocation>
        <location evidence="1">Periplasm</location>
    </subcellularLocation>
</comment>
<evidence type="ECO:0000313" key="11">
    <source>
        <dbReference type="EMBL" id="AGK98472.1"/>
    </source>
</evidence>
<organism evidence="11 12">
    <name type="scientific">Clostridium pasteurianum BC1</name>
    <dbReference type="NCBI Taxonomy" id="86416"/>
    <lineage>
        <taxon>Bacteria</taxon>
        <taxon>Bacillati</taxon>
        <taxon>Bacillota</taxon>
        <taxon>Clostridia</taxon>
        <taxon>Eubacteriales</taxon>
        <taxon>Clostridiaceae</taxon>
        <taxon>Clostridium</taxon>
    </lineage>
</organism>
<dbReference type="InterPro" id="IPR044527">
    <property type="entry name" value="NrtA/CpmA_ABC-bd_dom"/>
</dbReference>
<evidence type="ECO:0000256" key="2">
    <source>
        <dbReference type="ARBA" id="ARBA00004533"/>
    </source>
</evidence>
<keyword evidence="8" id="KW-0472">Membrane</keyword>
<evidence type="ECO:0000256" key="4">
    <source>
        <dbReference type="ARBA" id="ARBA00022448"/>
    </source>
</evidence>
<keyword evidence="12" id="KW-1185">Reference proteome</keyword>
<dbReference type="PANTHER" id="PTHR30024">
    <property type="entry name" value="ALIPHATIC SULFONATES-BINDING PROTEIN-RELATED"/>
    <property type="match status" value="1"/>
</dbReference>
<reference evidence="11 12" key="1">
    <citation type="submission" date="2012-01" db="EMBL/GenBank/DDBJ databases">
        <title>Complete sequence of chromosome of Clostridium pasteurianum BC1.</title>
        <authorList>
            <consortium name="US DOE Joint Genome Institute"/>
            <person name="Lucas S."/>
            <person name="Han J."/>
            <person name="Lapidus A."/>
            <person name="Cheng J.-F."/>
            <person name="Goodwin L."/>
            <person name="Pitluck S."/>
            <person name="Peters L."/>
            <person name="Mikhailova N."/>
            <person name="Teshima H."/>
            <person name="Detter J.C."/>
            <person name="Han C."/>
            <person name="Tapia R."/>
            <person name="Land M."/>
            <person name="Hauser L."/>
            <person name="Kyrpides N."/>
            <person name="Ivanova N."/>
            <person name="Pagani I."/>
            <person name="Dunn J."/>
            <person name="Taghavi S."/>
            <person name="Francis A."/>
            <person name="van der Lelie D."/>
            <person name="Woyke T."/>
        </authorList>
    </citation>
    <scope>NUCLEOTIDE SEQUENCE [LARGE SCALE GENOMIC DNA]</scope>
    <source>
        <strain evidence="11 12">BC1</strain>
    </source>
</reference>
<evidence type="ECO:0000259" key="10">
    <source>
        <dbReference type="SMART" id="SM00062"/>
    </source>
</evidence>
<evidence type="ECO:0000256" key="9">
    <source>
        <dbReference type="SAM" id="SignalP"/>
    </source>
</evidence>
<dbReference type="eggNOG" id="COG0715">
    <property type="taxonomic scope" value="Bacteria"/>
</dbReference>
<keyword evidence="4" id="KW-0813">Transport</keyword>
<evidence type="ECO:0000256" key="8">
    <source>
        <dbReference type="ARBA" id="ARBA00023136"/>
    </source>
</evidence>
<dbReference type="EMBL" id="CP003261">
    <property type="protein sequence ID" value="AGK98472.1"/>
    <property type="molecule type" value="Genomic_DNA"/>
</dbReference>